<dbReference type="GO" id="GO:0003824">
    <property type="term" value="F:catalytic activity"/>
    <property type="evidence" value="ECO:0007669"/>
    <property type="project" value="UniProtKB-ARBA"/>
</dbReference>
<dbReference type="PANTHER" id="PTHR11941">
    <property type="entry name" value="ENOYL-COA HYDRATASE-RELATED"/>
    <property type="match status" value="1"/>
</dbReference>
<dbReference type="AlphaFoldDB" id="A0A9W6MFN8"/>
<feature type="compositionally biased region" description="Basic and acidic residues" evidence="1">
    <location>
        <begin position="1"/>
        <end position="14"/>
    </location>
</feature>
<feature type="region of interest" description="Disordered" evidence="1">
    <location>
        <begin position="1"/>
        <end position="41"/>
    </location>
</feature>
<dbReference type="CDD" id="cd06558">
    <property type="entry name" value="crotonase-like"/>
    <property type="match status" value="1"/>
</dbReference>
<evidence type="ECO:0000313" key="3">
    <source>
        <dbReference type="Proteomes" id="UP001143474"/>
    </source>
</evidence>
<dbReference type="Proteomes" id="UP001143474">
    <property type="component" value="Unassembled WGS sequence"/>
</dbReference>
<dbReference type="GO" id="GO:0006635">
    <property type="term" value="P:fatty acid beta-oxidation"/>
    <property type="evidence" value="ECO:0007669"/>
    <property type="project" value="TreeGrafter"/>
</dbReference>
<name>A0A9W6MFN8_9ACTN</name>
<sequence length="300" mass="31410">MTGQREDTGGHDVSGHISGRGAGGARDGREDAAGVGSGGATDIRTARHGAALVITFDRPEVLNAFRDRTFAELGAALDEAEHDETVRTVILTGHGRAFSAGVDLAETMTRLHGTAAADLAASVEEFQNVTRRLVDYPKTVISAVNGIAVGVGAELAIASDLRIAASEAEFAFMEVRRGLYPTNGVLYFLPRLVGHGRAIDLLLGGERIGAAQALAAGLVSRVVPGEELLSAAVALAETIGSAAPVPVRLIKQHMRRTWELDLEGMLALEVEGSLACLRSDDLAEGLHAFSEKRGPDFRGG</sequence>
<organism evidence="2 3">
    <name type="scientific">Streptosporangium carneum</name>
    <dbReference type="NCBI Taxonomy" id="47481"/>
    <lineage>
        <taxon>Bacteria</taxon>
        <taxon>Bacillati</taxon>
        <taxon>Actinomycetota</taxon>
        <taxon>Actinomycetes</taxon>
        <taxon>Streptosporangiales</taxon>
        <taxon>Streptosporangiaceae</taxon>
        <taxon>Streptosporangium</taxon>
    </lineage>
</organism>
<accession>A0A9W6MFN8</accession>
<proteinExistence type="predicted"/>
<dbReference type="EMBL" id="BSEV01000015">
    <property type="protein sequence ID" value="GLK12265.1"/>
    <property type="molecule type" value="Genomic_DNA"/>
</dbReference>
<dbReference type="Pfam" id="PF00378">
    <property type="entry name" value="ECH_1"/>
    <property type="match status" value="1"/>
</dbReference>
<dbReference type="RefSeq" id="WP_271220601.1">
    <property type="nucleotide sequence ID" value="NZ_BAAAVD010000004.1"/>
</dbReference>
<evidence type="ECO:0000256" key="1">
    <source>
        <dbReference type="SAM" id="MobiDB-lite"/>
    </source>
</evidence>
<evidence type="ECO:0000313" key="2">
    <source>
        <dbReference type="EMBL" id="GLK12265.1"/>
    </source>
</evidence>
<reference evidence="2" key="2">
    <citation type="submission" date="2023-01" db="EMBL/GenBank/DDBJ databases">
        <authorList>
            <person name="Sun Q."/>
            <person name="Evtushenko L."/>
        </authorList>
    </citation>
    <scope>NUCLEOTIDE SEQUENCE</scope>
    <source>
        <strain evidence="2">VKM Ac-2007</strain>
    </source>
</reference>
<dbReference type="InterPro" id="IPR029045">
    <property type="entry name" value="ClpP/crotonase-like_dom_sf"/>
</dbReference>
<reference evidence="2" key="1">
    <citation type="journal article" date="2014" name="Int. J. Syst. Evol. Microbiol.">
        <title>Complete genome sequence of Corynebacterium casei LMG S-19264T (=DSM 44701T), isolated from a smear-ripened cheese.</title>
        <authorList>
            <consortium name="US DOE Joint Genome Institute (JGI-PGF)"/>
            <person name="Walter F."/>
            <person name="Albersmeier A."/>
            <person name="Kalinowski J."/>
            <person name="Ruckert C."/>
        </authorList>
    </citation>
    <scope>NUCLEOTIDE SEQUENCE</scope>
    <source>
        <strain evidence="2">VKM Ac-2007</strain>
    </source>
</reference>
<dbReference type="InterPro" id="IPR001753">
    <property type="entry name" value="Enoyl-CoA_hydra/iso"/>
</dbReference>
<dbReference type="PANTHER" id="PTHR11941:SF54">
    <property type="entry name" value="ENOYL-COA HYDRATASE, MITOCHONDRIAL"/>
    <property type="match status" value="1"/>
</dbReference>
<dbReference type="SUPFAM" id="SSF52096">
    <property type="entry name" value="ClpP/crotonase"/>
    <property type="match status" value="1"/>
</dbReference>
<dbReference type="Gene3D" id="3.90.226.10">
    <property type="entry name" value="2-enoyl-CoA Hydratase, Chain A, domain 1"/>
    <property type="match status" value="1"/>
</dbReference>
<comment type="caution">
    <text evidence="2">The sequence shown here is derived from an EMBL/GenBank/DDBJ whole genome shotgun (WGS) entry which is preliminary data.</text>
</comment>
<gene>
    <name evidence="2" type="ORF">GCM10017600_56740</name>
</gene>
<keyword evidence="3" id="KW-1185">Reference proteome</keyword>
<protein>
    <submittedName>
        <fullName evidence="2">Enoyl-CoA hydratase</fullName>
    </submittedName>
</protein>